<protein>
    <submittedName>
        <fullName evidence="1">Uncharacterized protein</fullName>
    </submittedName>
</protein>
<dbReference type="EMBL" id="BLXT01003273">
    <property type="protein sequence ID" value="GFO01370.1"/>
    <property type="molecule type" value="Genomic_DNA"/>
</dbReference>
<evidence type="ECO:0000313" key="2">
    <source>
        <dbReference type="Proteomes" id="UP000735302"/>
    </source>
</evidence>
<dbReference type="AlphaFoldDB" id="A0AAV4A1S2"/>
<gene>
    <name evidence="1" type="ORF">PoB_002787500</name>
</gene>
<sequence>MTRTDWTKTLAVRHEFIIQRCSTRGLKWASSLTSTRQNVPQPGHNKMILSFEAFRQARAPVARLEPTTEKSLQILG</sequence>
<proteinExistence type="predicted"/>
<name>A0AAV4A1S2_9GAST</name>
<dbReference type="Proteomes" id="UP000735302">
    <property type="component" value="Unassembled WGS sequence"/>
</dbReference>
<keyword evidence="2" id="KW-1185">Reference proteome</keyword>
<evidence type="ECO:0000313" key="1">
    <source>
        <dbReference type="EMBL" id="GFO01370.1"/>
    </source>
</evidence>
<organism evidence="1 2">
    <name type="scientific">Plakobranchus ocellatus</name>
    <dbReference type="NCBI Taxonomy" id="259542"/>
    <lineage>
        <taxon>Eukaryota</taxon>
        <taxon>Metazoa</taxon>
        <taxon>Spiralia</taxon>
        <taxon>Lophotrochozoa</taxon>
        <taxon>Mollusca</taxon>
        <taxon>Gastropoda</taxon>
        <taxon>Heterobranchia</taxon>
        <taxon>Euthyneura</taxon>
        <taxon>Panpulmonata</taxon>
        <taxon>Sacoglossa</taxon>
        <taxon>Placobranchoidea</taxon>
        <taxon>Plakobranchidae</taxon>
        <taxon>Plakobranchus</taxon>
    </lineage>
</organism>
<reference evidence="1 2" key="1">
    <citation type="journal article" date="2021" name="Elife">
        <title>Chloroplast acquisition without the gene transfer in kleptoplastic sea slugs, Plakobranchus ocellatus.</title>
        <authorList>
            <person name="Maeda T."/>
            <person name="Takahashi S."/>
            <person name="Yoshida T."/>
            <person name="Shimamura S."/>
            <person name="Takaki Y."/>
            <person name="Nagai Y."/>
            <person name="Toyoda A."/>
            <person name="Suzuki Y."/>
            <person name="Arimoto A."/>
            <person name="Ishii H."/>
            <person name="Satoh N."/>
            <person name="Nishiyama T."/>
            <person name="Hasebe M."/>
            <person name="Maruyama T."/>
            <person name="Minagawa J."/>
            <person name="Obokata J."/>
            <person name="Shigenobu S."/>
        </authorList>
    </citation>
    <scope>NUCLEOTIDE SEQUENCE [LARGE SCALE GENOMIC DNA]</scope>
</reference>
<comment type="caution">
    <text evidence="1">The sequence shown here is derived from an EMBL/GenBank/DDBJ whole genome shotgun (WGS) entry which is preliminary data.</text>
</comment>
<accession>A0AAV4A1S2</accession>